<feature type="compositionally biased region" description="Basic residues" evidence="1">
    <location>
        <begin position="28"/>
        <end position="57"/>
    </location>
</feature>
<proteinExistence type="predicted"/>
<protein>
    <submittedName>
        <fullName evidence="2">Uncharacterized protein</fullName>
    </submittedName>
</protein>
<accession>A0AAE0K9U7</accession>
<feature type="compositionally biased region" description="Acidic residues" evidence="1">
    <location>
        <begin position="114"/>
        <end position="123"/>
    </location>
</feature>
<evidence type="ECO:0000313" key="2">
    <source>
        <dbReference type="EMBL" id="KAK3372217.1"/>
    </source>
</evidence>
<gene>
    <name evidence="2" type="ORF">B0H63DRAFT_550694</name>
</gene>
<feature type="compositionally biased region" description="Acidic residues" evidence="1">
    <location>
        <begin position="307"/>
        <end position="318"/>
    </location>
</feature>
<feature type="compositionally biased region" description="Basic residues" evidence="1">
    <location>
        <begin position="592"/>
        <end position="604"/>
    </location>
</feature>
<feature type="compositionally biased region" description="Acidic residues" evidence="1">
    <location>
        <begin position="94"/>
        <end position="106"/>
    </location>
</feature>
<name>A0AAE0K9U7_9PEZI</name>
<feature type="region of interest" description="Disordered" evidence="1">
    <location>
        <begin position="302"/>
        <end position="347"/>
    </location>
</feature>
<feature type="region of interest" description="Disordered" evidence="1">
    <location>
        <begin position="1"/>
        <end position="290"/>
    </location>
</feature>
<organism evidence="2 3">
    <name type="scientific">Podospora didyma</name>
    <dbReference type="NCBI Taxonomy" id="330526"/>
    <lineage>
        <taxon>Eukaryota</taxon>
        <taxon>Fungi</taxon>
        <taxon>Dikarya</taxon>
        <taxon>Ascomycota</taxon>
        <taxon>Pezizomycotina</taxon>
        <taxon>Sordariomycetes</taxon>
        <taxon>Sordariomycetidae</taxon>
        <taxon>Sordariales</taxon>
        <taxon>Podosporaceae</taxon>
        <taxon>Podospora</taxon>
    </lineage>
</organism>
<keyword evidence="3" id="KW-1185">Reference proteome</keyword>
<feature type="compositionally biased region" description="Polar residues" evidence="1">
    <location>
        <begin position="138"/>
        <end position="153"/>
    </location>
</feature>
<feature type="compositionally biased region" description="Basic and acidic residues" evidence="1">
    <location>
        <begin position="551"/>
        <end position="572"/>
    </location>
</feature>
<dbReference type="Proteomes" id="UP001285441">
    <property type="component" value="Unassembled WGS sequence"/>
</dbReference>
<feature type="compositionally biased region" description="Acidic residues" evidence="1">
    <location>
        <begin position="182"/>
        <end position="214"/>
    </location>
</feature>
<dbReference type="AlphaFoldDB" id="A0AAE0K9U7"/>
<comment type="caution">
    <text evidence="2">The sequence shown here is derived from an EMBL/GenBank/DDBJ whole genome shotgun (WGS) entry which is preliminary data.</text>
</comment>
<feature type="compositionally biased region" description="Basic and acidic residues" evidence="1">
    <location>
        <begin position="605"/>
        <end position="614"/>
    </location>
</feature>
<feature type="region of interest" description="Disordered" evidence="1">
    <location>
        <begin position="533"/>
        <end position="683"/>
    </location>
</feature>
<feature type="compositionally biased region" description="Acidic residues" evidence="1">
    <location>
        <begin position="224"/>
        <end position="243"/>
    </location>
</feature>
<feature type="compositionally biased region" description="Acidic residues" evidence="1">
    <location>
        <begin position="63"/>
        <end position="75"/>
    </location>
</feature>
<evidence type="ECO:0000256" key="1">
    <source>
        <dbReference type="SAM" id="MobiDB-lite"/>
    </source>
</evidence>
<feature type="compositionally biased region" description="Low complexity" evidence="1">
    <location>
        <begin position="76"/>
        <end position="93"/>
    </location>
</feature>
<feature type="compositionally biased region" description="Basic and acidic residues" evidence="1">
    <location>
        <begin position="581"/>
        <end position="591"/>
    </location>
</feature>
<reference evidence="2" key="2">
    <citation type="submission" date="2023-06" db="EMBL/GenBank/DDBJ databases">
        <authorList>
            <consortium name="Lawrence Berkeley National Laboratory"/>
            <person name="Haridas S."/>
            <person name="Hensen N."/>
            <person name="Bonometti L."/>
            <person name="Westerberg I."/>
            <person name="Brannstrom I.O."/>
            <person name="Guillou S."/>
            <person name="Cros-Aarteil S."/>
            <person name="Calhoun S."/>
            <person name="Kuo A."/>
            <person name="Mondo S."/>
            <person name="Pangilinan J."/>
            <person name="Riley R."/>
            <person name="LaButti K."/>
            <person name="Andreopoulos B."/>
            <person name="Lipzen A."/>
            <person name="Chen C."/>
            <person name="Yanf M."/>
            <person name="Daum C."/>
            <person name="Ng V."/>
            <person name="Clum A."/>
            <person name="Steindorff A."/>
            <person name="Ohm R."/>
            <person name="Martin F."/>
            <person name="Silar P."/>
            <person name="Natvig D."/>
            <person name="Lalanne C."/>
            <person name="Gautier V."/>
            <person name="Ament-velasquez S.L."/>
            <person name="Kruys A."/>
            <person name="Hutchinson M.I."/>
            <person name="Powell A.J."/>
            <person name="Barry K."/>
            <person name="Miller A.N."/>
            <person name="Grigoriev I.V."/>
            <person name="Debuchy R."/>
            <person name="Gladieux P."/>
            <person name="Thoren M.H."/>
            <person name="Johannesson H."/>
        </authorList>
    </citation>
    <scope>NUCLEOTIDE SEQUENCE</scope>
    <source>
        <strain evidence="2">CBS 232.78</strain>
    </source>
</reference>
<sequence length="792" mass="87986">MEDTSTPSRVLRARTQRSYFDPPAPPVRPRRSTARRPAGPKKTAKKSKKGTKAKAKNKPALPDPEDDPAEEEALSEAEALGAEASGDDATPAAEAEEDAETKDDEADGVKASEAEAEASEEDEQRQLELLRRLSSPQDAQQESPTSRQEQQSTNREDQPKSRRRAQRQKKSSSRTSLPDVQGPEEDLEEKVEAEADVSEVEAEASEADASEAAEAEASKAVNAEAEDLEAADVADNESAEDFNVESTAPEAAEELTSPSRSQNASTGLESPQNLDDRMDIDEPDQAERADREGIQRLAGHMSMGGADENEEPASDDMAADQMAQRPLAEEEEQPTSEQQADSEDKEKFSEIHLLESSSITLAAAEALTKARGAMAALRLISGPKKLVQSLAKALNPGGTLVVISHGCELHFYGDHFYEDAPRQTAWHNLWNFLCERLWGRMTRSFAGQDGCRPDAQWEWVKDKAELEEFQEEMFEGWRNLKLPMEWFCNVRRSQTFRHARNMGSLAVLYPESKVWADASRYADRERGRLARIHADSIKKNNKDSDDDTNGDSDKESDKESDKNKDKDKDDNKNSNIDSDSESDRDIELREIQRKRKVGKKTALRIRRESPHTSDENDIEDGDPDYEDEFDFFGKLNDRMPVNGGVRSAQENAGVDGHDDAGDDSDASEDNAEQDVTMADDETTPMSAGMMLLIQTLPGMMLLIQTLPGMKMETSRWPTANKTPRESIHDPRARTQSISSLESLETCFRNLKLLGGAAPELECVPYVVCQRRYVRVGPEVEGINTMLSMDVMQ</sequence>
<dbReference type="EMBL" id="JAULSW010000008">
    <property type="protein sequence ID" value="KAK3372217.1"/>
    <property type="molecule type" value="Genomic_DNA"/>
</dbReference>
<reference evidence="2" key="1">
    <citation type="journal article" date="2023" name="Mol. Phylogenet. Evol.">
        <title>Genome-scale phylogeny and comparative genomics of the fungal order Sordariales.</title>
        <authorList>
            <person name="Hensen N."/>
            <person name="Bonometti L."/>
            <person name="Westerberg I."/>
            <person name="Brannstrom I.O."/>
            <person name="Guillou S."/>
            <person name="Cros-Aarteil S."/>
            <person name="Calhoun S."/>
            <person name="Haridas S."/>
            <person name="Kuo A."/>
            <person name="Mondo S."/>
            <person name="Pangilinan J."/>
            <person name="Riley R."/>
            <person name="LaButti K."/>
            <person name="Andreopoulos B."/>
            <person name="Lipzen A."/>
            <person name="Chen C."/>
            <person name="Yan M."/>
            <person name="Daum C."/>
            <person name="Ng V."/>
            <person name="Clum A."/>
            <person name="Steindorff A."/>
            <person name="Ohm R.A."/>
            <person name="Martin F."/>
            <person name="Silar P."/>
            <person name="Natvig D.O."/>
            <person name="Lalanne C."/>
            <person name="Gautier V."/>
            <person name="Ament-Velasquez S.L."/>
            <person name="Kruys A."/>
            <person name="Hutchinson M.I."/>
            <person name="Powell A.J."/>
            <person name="Barry K."/>
            <person name="Miller A.N."/>
            <person name="Grigoriev I.V."/>
            <person name="Debuchy R."/>
            <person name="Gladieux P."/>
            <person name="Hiltunen Thoren M."/>
            <person name="Johannesson H."/>
        </authorList>
    </citation>
    <scope>NUCLEOTIDE SEQUENCE</scope>
    <source>
        <strain evidence="2">CBS 232.78</strain>
    </source>
</reference>
<feature type="compositionally biased region" description="Acidic residues" evidence="1">
    <location>
        <begin position="615"/>
        <end position="630"/>
    </location>
</feature>
<feature type="compositionally biased region" description="Acidic residues" evidence="1">
    <location>
        <begin position="660"/>
        <end position="682"/>
    </location>
</feature>
<evidence type="ECO:0000313" key="3">
    <source>
        <dbReference type="Proteomes" id="UP001285441"/>
    </source>
</evidence>
<feature type="compositionally biased region" description="Basic residues" evidence="1">
    <location>
        <begin position="161"/>
        <end position="172"/>
    </location>
</feature>
<feature type="compositionally biased region" description="Basic and acidic residues" evidence="1">
    <location>
        <begin position="533"/>
        <end position="543"/>
    </location>
</feature>
<feature type="compositionally biased region" description="Polar residues" evidence="1">
    <location>
        <begin position="256"/>
        <end position="273"/>
    </location>
</feature>